<dbReference type="AlphaFoldDB" id="A0A8H7VV97"/>
<comment type="caution">
    <text evidence="1">The sequence shown here is derived from an EMBL/GenBank/DDBJ whole genome shotgun (WGS) entry which is preliminary data.</text>
</comment>
<name>A0A8H7VV97_9FUNG</name>
<sequence length="158" mass="18477">EIEEKNDKMENDLMTIMVKDLASYVCKHNVSIPMSSEASFSEKYIMPAVRRILLENADKNIVYSLIDKPEDTGKKPDFMIGAKKRRTELYFFYMEVKRPDTTSRYQVEDDHTKLLKFMKESIDKQLRLGIEDPMSLGLLVEDIISLCVPYTRKKEQVL</sequence>
<dbReference type="Proteomes" id="UP000613177">
    <property type="component" value="Unassembled WGS sequence"/>
</dbReference>
<dbReference type="EMBL" id="JAEPRE010000052">
    <property type="protein sequence ID" value="KAG2234470.1"/>
    <property type="molecule type" value="Genomic_DNA"/>
</dbReference>
<evidence type="ECO:0000313" key="1">
    <source>
        <dbReference type="EMBL" id="KAG2234470.1"/>
    </source>
</evidence>
<keyword evidence="2" id="KW-1185">Reference proteome</keyword>
<feature type="non-terminal residue" evidence="1">
    <location>
        <position position="1"/>
    </location>
</feature>
<proteinExistence type="predicted"/>
<organism evidence="1 2">
    <name type="scientific">Thamnidium elegans</name>
    <dbReference type="NCBI Taxonomy" id="101142"/>
    <lineage>
        <taxon>Eukaryota</taxon>
        <taxon>Fungi</taxon>
        <taxon>Fungi incertae sedis</taxon>
        <taxon>Mucoromycota</taxon>
        <taxon>Mucoromycotina</taxon>
        <taxon>Mucoromycetes</taxon>
        <taxon>Mucorales</taxon>
        <taxon>Mucorineae</taxon>
        <taxon>Mucoraceae</taxon>
        <taxon>Thamnidium</taxon>
    </lineage>
</organism>
<evidence type="ECO:0000313" key="2">
    <source>
        <dbReference type="Proteomes" id="UP000613177"/>
    </source>
</evidence>
<protein>
    <submittedName>
        <fullName evidence="1">Uncharacterized protein</fullName>
    </submittedName>
</protein>
<reference evidence="1" key="1">
    <citation type="submission" date="2021-01" db="EMBL/GenBank/DDBJ databases">
        <title>Metabolic potential, ecology and presence of endohyphal bacteria is reflected in genomic diversity of Mucoromycotina.</title>
        <authorList>
            <person name="Muszewska A."/>
            <person name="Okrasinska A."/>
            <person name="Steczkiewicz K."/>
            <person name="Drgas O."/>
            <person name="Orlowska M."/>
            <person name="Perlinska-Lenart U."/>
            <person name="Aleksandrzak-Piekarczyk T."/>
            <person name="Szatraj K."/>
            <person name="Zielenkiewicz U."/>
            <person name="Pilsyk S."/>
            <person name="Malc E."/>
            <person name="Mieczkowski P."/>
            <person name="Kruszewska J.S."/>
            <person name="Biernat P."/>
            <person name="Pawlowska J."/>
        </authorList>
    </citation>
    <scope>NUCLEOTIDE SEQUENCE</scope>
    <source>
        <strain evidence="1">WA0000018081</strain>
    </source>
</reference>
<gene>
    <name evidence="1" type="ORF">INT48_004849</name>
</gene>
<accession>A0A8H7VV97</accession>